<dbReference type="PANTHER" id="PTHR35526:SF3">
    <property type="entry name" value="ANTI-SIGMA-F FACTOR RSBW"/>
    <property type="match status" value="1"/>
</dbReference>
<name>A0A238XR49_9ACTN</name>
<evidence type="ECO:0000313" key="6">
    <source>
        <dbReference type="Proteomes" id="UP000198403"/>
    </source>
</evidence>
<dbReference type="InterPro" id="IPR003594">
    <property type="entry name" value="HATPase_dom"/>
</dbReference>
<dbReference type="Gene3D" id="3.30.565.10">
    <property type="entry name" value="Histidine kinase-like ATPase, C-terminal domain"/>
    <property type="match status" value="1"/>
</dbReference>
<evidence type="ECO:0000259" key="4">
    <source>
        <dbReference type="Pfam" id="PF14417"/>
    </source>
</evidence>
<sequence>MDGSATECPSSAALPTQRAAAGADPVTQGHGAAVVGSETELLAVALPYLEAGLRDGDLVALSCPPDTVALLTRELGAQASSVESDPRMSLLGSRVPDAFTMCGRFLERAVGSGSGRLRVLTEVDFGDDPADWREGQRFESVYNRFLGDAPVSAVCIYDRRRLPAPVVDSAVATHPVLVDASGRRTNAAFQDPRVYVPSLPLPWEAVESDTPALAVDDARTLAGLRHQLGAVLAALVPERDQQEDLHLAASEIAANAFRHGVRPVSARVWGDGDRIVCVISDRGTSYSDPFSGFAPAHGPDLSRGGMGLWLARKLWDHVDVLPGPAGLRVRLSTRLRRRPWPPLLDGQMPHC</sequence>
<keyword evidence="5" id="KW-0418">Kinase</keyword>
<reference evidence="5 6" key="1">
    <citation type="submission" date="2017-06" db="EMBL/GenBank/DDBJ databases">
        <authorList>
            <person name="Kim H.J."/>
            <person name="Triplett B.A."/>
        </authorList>
    </citation>
    <scope>NUCLEOTIDE SEQUENCE [LARGE SCALE GENOMIC DNA]</scope>
    <source>
        <strain evidence="5 6">DSM 44272</strain>
    </source>
</reference>
<proteinExistence type="predicted"/>
<organism evidence="5 6">
    <name type="scientific">Blastococcus mobilis</name>
    <dbReference type="NCBI Taxonomy" id="1938746"/>
    <lineage>
        <taxon>Bacteria</taxon>
        <taxon>Bacillati</taxon>
        <taxon>Actinomycetota</taxon>
        <taxon>Actinomycetes</taxon>
        <taxon>Geodermatophilales</taxon>
        <taxon>Geodermatophilaceae</taxon>
        <taxon>Blastococcus</taxon>
    </lineage>
</organism>
<evidence type="ECO:0000313" key="5">
    <source>
        <dbReference type="EMBL" id="SNR61190.1"/>
    </source>
</evidence>
<dbReference type="PANTHER" id="PTHR35526">
    <property type="entry name" value="ANTI-SIGMA-F FACTOR RSBW-RELATED"/>
    <property type="match status" value="1"/>
</dbReference>
<dbReference type="InterPro" id="IPR025847">
    <property type="entry name" value="MEDS_domain"/>
</dbReference>
<evidence type="ECO:0000259" key="3">
    <source>
        <dbReference type="Pfam" id="PF13581"/>
    </source>
</evidence>
<dbReference type="Proteomes" id="UP000198403">
    <property type="component" value="Unassembled WGS sequence"/>
</dbReference>
<dbReference type="InterPro" id="IPR036890">
    <property type="entry name" value="HATPase_C_sf"/>
</dbReference>
<evidence type="ECO:0000256" key="2">
    <source>
        <dbReference type="SAM" id="MobiDB-lite"/>
    </source>
</evidence>
<dbReference type="NCBIfam" id="NF041045">
    <property type="entry name" value="RsbA_anti_sig"/>
    <property type="match status" value="1"/>
</dbReference>
<keyword evidence="6" id="KW-1185">Reference proteome</keyword>
<dbReference type="InterPro" id="IPR047718">
    <property type="entry name" value="RsbA-like_anti_sig"/>
</dbReference>
<dbReference type="EMBL" id="FZNO01000015">
    <property type="protein sequence ID" value="SNR61190.1"/>
    <property type="molecule type" value="Genomic_DNA"/>
</dbReference>
<keyword evidence="1" id="KW-0723">Serine/threonine-protein kinase</keyword>
<keyword evidence="5" id="KW-0808">Transferase</keyword>
<dbReference type="SUPFAM" id="SSF55874">
    <property type="entry name" value="ATPase domain of HSP90 chaperone/DNA topoisomerase II/histidine kinase"/>
    <property type="match status" value="1"/>
</dbReference>
<dbReference type="InterPro" id="IPR050267">
    <property type="entry name" value="Anti-sigma-factor_SerPK"/>
</dbReference>
<feature type="domain" description="MEDS" evidence="4">
    <location>
        <begin position="30"/>
        <end position="175"/>
    </location>
</feature>
<dbReference type="AlphaFoldDB" id="A0A238XR49"/>
<gene>
    <name evidence="5" type="ORF">SAMN06272737_11543</name>
</gene>
<dbReference type="Pfam" id="PF13581">
    <property type="entry name" value="HATPase_c_2"/>
    <property type="match status" value="1"/>
</dbReference>
<evidence type="ECO:0000256" key="1">
    <source>
        <dbReference type="ARBA" id="ARBA00022527"/>
    </source>
</evidence>
<dbReference type="Pfam" id="PF14417">
    <property type="entry name" value="MEDS"/>
    <property type="match status" value="1"/>
</dbReference>
<feature type="domain" description="Histidine kinase/HSP90-like ATPase" evidence="3">
    <location>
        <begin position="217"/>
        <end position="332"/>
    </location>
</feature>
<protein>
    <submittedName>
        <fullName evidence="5">Anti-sigma regulatory factor (Ser/Thr protein kinase)</fullName>
    </submittedName>
</protein>
<dbReference type="GO" id="GO:0004674">
    <property type="term" value="F:protein serine/threonine kinase activity"/>
    <property type="evidence" value="ECO:0007669"/>
    <property type="project" value="UniProtKB-KW"/>
</dbReference>
<feature type="region of interest" description="Disordered" evidence="2">
    <location>
        <begin position="1"/>
        <end position="29"/>
    </location>
</feature>
<accession>A0A238XR49</accession>
<dbReference type="CDD" id="cd16936">
    <property type="entry name" value="HATPase_RsbW-like"/>
    <property type="match status" value="1"/>
</dbReference>